<accession>A0A914YDE9</accession>
<reference evidence="2" key="1">
    <citation type="submission" date="2022-11" db="UniProtKB">
        <authorList>
            <consortium name="WormBaseParasite"/>
        </authorList>
    </citation>
    <scope>IDENTIFICATION</scope>
</reference>
<name>A0A914YDE9_9BILA</name>
<proteinExistence type="predicted"/>
<evidence type="ECO:0000313" key="1">
    <source>
        <dbReference type="Proteomes" id="UP000887577"/>
    </source>
</evidence>
<dbReference type="AlphaFoldDB" id="A0A914YDE9"/>
<dbReference type="Proteomes" id="UP000887577">
    <property type="component" value="Unplaced"/>
</dbReference>
<protein>
    <submittedName>
        <fullName evidence="2">Uncharacterized protein</fullName>
    </submittedName>
</protein>
<keyword evidence="1" id="KW-1185">Reference proteome</keyword>
<dbReference type="WBParaSite" id="PSU_v2.g17459.t1">
    <property type="protein sequence ID" value="PSU_v2.g17459.t1"/>
    <property type="gene ID" value="PSU_v2.g17459"/>
</dbReference>
<evidence type="ECO:0000313" key="2">
    <source>
        <dbReference type="WBParaSite" id="PSU_v2.g17459.t1"/>
    </source>
</evidence>
<sequence length="215" mass="23802">MCEARASVAGSQELCNVDFMVKLNFLAQRWTENIAEMAANDLVAKIKFFQNPRARYFDDDATILFANDDDSSVEESDFDRCQAGDHVEVHDTPINDTPPNPSFLAYFLRKTSFDRPKSAMAALPASKATFTASDTGGRRSVVERKASPGGDILNLIRRSSMSSDKTNESPIKLPDDALAGLTDDEKEHILKVLAAANRSQVTPQQSRRYSCIQFS</sequence>
<organism evidence="1 2">
    <name type="scientific">Panagrolaimus superbus</name>
    <dbReference type="NCBI Taxonomy" id="310955"/>
    <lineage>
        <taxon>Eukaryota</taxon>
        <taxon>Metazoa</taxon>
        <taxon>Ecdysozoa</taxon>
        <taxon>Nematoda</taxon>
        <taxon>Chromadorea</taxon>
        <taxon>Rhabditida</taxon>
        <taxon>Tylenchina</taxon>
        <taxon>Panagrolaimomorpha</taxon>
        <taxon>Panagrolaimoidea</taxon>
        <taxon>Panagrolaimidae</taxon>
        <taxon>Panagrolaimus</taxon>
    </lineage>
</organism>